<keyword evidence="2" id="KW-1185">Reference proteome</keyword>
<proteinExistence type="predicted"/>
<comment type="caution">
    <text evidence="1">The sequence shown here is derived from an EMBL/GenBank/DDBJ whole genome shotgun (WGS) entry which is preliminary data.</text>
</comment>
<organism evidence="1 2">
    <name type="scientific">Gossypium aridum</name>
    <name type="common">American cotton</name>
    <name type="synonym">Erioxylum aridum</name>
    <dbReference type="NCBI Taxonomy" id="34290"/>
    <lineage>
        <taxon>Eukaryota</taxon>
        <taxon>Viridiplantae</taxon>
        <taxon>Streptophyta</taxon>
        <taxon>Embryophyta</taxon>
        <taxon>Tracheophyta</taxon>
        <taxon>Spermatophyta</taxon>
        <taxon>Magnoliopsida</taxon>
        <taxon>eudicotyledons</taxon>
        <taxon>Gunneridae</taxon>
        <taxon>Pentapetalae</taxon>
        <taxon>rosids</taxon>
        <taxon>malvids</taxon>
        <taxon>Malvales</taxon>
        <taxon>Malvaceae</taxon>
        <taxon>Malvoideae</taxon>
        <taxon>Gossypium</taxon>
    </lineage>
</organism>
<accession>A0A7J8XUD0</accession>
<evidence type="ECO:0000313" key="2">
    <source>
        <dbReference type="Proteomes" id="UP000593577"/>
    </source>
</evidence>
<protein>
    <submittedName>
        <fullName evidence="1">Uncharacterized protein</fullName>
    </submittedName>
</protein>
<name>A0A7J8XUD0_GOSAI</name>
<evidence type="ECO:0000313" key="1">
    <source>
        <dbReference type="EMBL" id="MBA0690875.1"/>
    </source>
</evidence>
<dbReference type="Proteomes" id="UP000593577">
    <property type="component" value="Unassembled WGS sequence"/>
</dbReference>
<dbReference type="EMBL" id="JABFAA010000009">
    <property type="protein sequence ID" value="MBA0690875.1"/>
    <property type="molecule type" value="Genomic_DNA"/>
</dbReference>
<sequence>MKNYFRAKGIVEDMVKVNTTSIFLTDITLLWW</sequence>
<reference evidence="1 2" key="1">
    <citation type="journal article" date="2019" name="Genome Biol. Evol.">
        <title>Insights into the evolution of the New World diploid cottons (Gossypium, subgenus Houzingenia) based on genome sequencing.</title>
        <authorList>
            <person name="Grover C.E."/>
            <person name="Arick M.A. 2nd"/>
            <person name="Thrash A."/>
            <person name="Conover J.L."/>
            <person name="Sanders W.S."/>
            <person name="Peterson D.G."/>
            <person name="Frelichowski J.E."/>
            <person name="Scheffler J.A."/>
            <person name="Scheffler B.E."/>
            <person name="Wendel J.F."/>
        </authorList>
    </citation>
    <scope>NUCLEOTIDE SEQUENCE [LARGE SCALE GENOMIC DNA]</scope>
    <source>
        <strain evidence="1">185</strain>
        <tissue evidence="1">Leaf</tissue>
    </source>
</reference>
<gene>
    <name evidence="1" type="ORF">Goari_008528</name>
</gene>
<dbReference type="AlphaFoldDB" id="A0A7J8XUD0"/>